<dbReference type="EMBL" id="BTGD01000001">
    <property type="protein sequence ID" value="GMM54044.1"/>
    <property type="molecule type" value="Genomic_DNA"/>
</dbReference>
<feature type="region of interest" description="Disordered" evidence="1">
    <location>
        <begin position="239"/>
        <end position="275"/>
    </location>
</feature>
<protein>
    <submittedName>
        <fullName evidence="3">Gic2 protein</fullName>
    </submittedName>
</protein>
<proteinExistence type="predicted"/>
<evidence type="ECO:0000313" key="4">
    <source>
        <dbReference type="Proteomes" id="UP001377567"/>
    </source>
</evidence>
<dbReference type="Proteomes" id="UP001377567">
    <property type="component" value="Unassembled WGS sequence"/>
</dbReference>
<accession>A0AAV5RR13</accession>
<dbReference type="InterPro" id="IPR000095">
    <property type="entry name" value="CRIB_dom"/>
</dbReference>
<feature type="compositionally biased region" description="Low complexity" evidence="1">
    <location>
        <begin position="95"/>
        <end position="104"/>
    </location>
</feature>
<comment type="caution">
    <text evidence="3">The sequence shown here is derived from an EMBL/GenBank/DDBJ whole genome shotgun (WGS) entry which is preliminary data.</text>
</comment>
<feature type="region of interest" description="Disordered" evidence="1">
    <location>
        <begin position="36"/>
        <end position="115"/>
    </location>
</feature>
<sequence length="427" mass="46794">MPVQVQNGNLPQMKSIWLDEDEEAEKLYGLQAQRLMDSSSDEEGDIPDIQLIHSDKPMLNNKKNIELPALRNKSPPRFRSSYTSKKNNKKKKFFNKLFGSSSSHSDSKKREGSSIKMTISTPYGFKHISHAGNDPEPEIESPIEEDVLPPLASCDPGVAKPKPLSSIFVTQSIPQDNASATNGSFHHMSRRSSKRISLTSSVYSSATGSSNGHSDRIMSSSTMATTILDRAFIPHSKSGVFSPSRSGSMHSFERRPSGRPLSHASSISSVMHSRSGSVSTNDDIQFLKDYSFPTLLEEGAADNANDLLVDPEEKETTIAMESAGLEAIGARRSHVLSFLDTPKQFVGSHTPSHSITSAIVDTPASEIKRRNSMPLPHNLSTPELENMLFKDSTPKSAKRVSLDDVIKYYDLSSSATECPSTFASPYL</sequence>
<reference evidence="3 4" key="1">
    <citation type="journal article" date="2023" name="Elife">
        <title>Identification of key yeast species and microbe-microbe interactions impacting larval growth of Drosophila in the wild.</title>
        <authorList>
            <person name="Mure A."/>
            <person name="Sugiura Y."/>
            <person name="Maeda R."/>
            <person name="Honda K."/>
            <person name="Sakurai N."/>
            <person name="Takahashi Y."/>
            <person name="Watada M."/>
            <person name="Katoh T."/>
            <person name="Gotoh A."/>
            <person name="Gotoh Y."/>
            <person name="Taniguchi I."/>
            <person name="Nakamura K."/>
            <person name="Hayashi T."/>
            <person name="Katayama T."/>
            <person name="Uemura T."/>
            <person name="Hattori Y."/>
        </authorList>
    </citation>
    <scope>NUCLEOTIDE SEQUENCE [LARGE SCALE GENOMIC DNA]</scope>
    <source>
        <strain evidence="3 4">KH-74</strain>
    </source>
</reference>
<gene>
    <name evidence="3" type="ORF">DAKH74_006600</name>
</gene>
<feature type="compositionally biased region" description="Low complexity" evidence="1">
    <location>
        <begin position="262"/>
        <end position="275"/>
    </location>
</feature>
<name>A0AAV5RR13_MAUHU</name>
<evidence type="ECO:0000313" key="3">
    <source>
        <dbReference type="EMBL" id="GMM54044.1"/>
    </source>
</evidence>
<keyword evidence="4" id="KW-1185">Reference proteome</keyword>
<evidence type="ECO:0000256" key="1">
    <source>
        <dbReference type="SAM" id="MobiDB-lite"/>
    </source>
</evidence>
<dbReference type="AlphaFoldDB" id="A0AAV5RR13"/>
<organism evidence="3 4">
    <name type="scientific">Maudiozyma humilis</name>
    <name type="common">Sour dough yeast</name>
    <name type="synonym">Kazachstania humilis</name>
    <dbReference type="NCBI Taxonomy" id="51915"/>
    <lineage>
        <taxon>Eukaryota</taxon>
        <taxon>Fungi</taxon>
        <taxon>Dikarya</taxon>
        <taxon>Ascomycota</taxon>
        <taxon>Saccharomycotina</taxon>
        <taxon>Saccharomycetes</taxon>
        <taxon>Saccharomycetales</taxon>
        <taxon>Saccharomycetaceae</taxon>
        <taxon>Maudiozyma</taxon>
    </lineage>
</organism>
<dbReference type="PROSITE" id="PS50108">
    <property type="entry name" value="CRIB"/>
    <property type="match status" value="1"/>
</dbReference>
<feature type="compositionally biased region" description="Polar residues" evidence="1">
    <location>
        <begin position="239"/>
        <end position="249"/>
    </location>
</feature>
<evidence type="ECO:0000259" key="2">
    <source>
        <dbReference type="PROSITE" id="PS50108"/>
    </source>
</evidence>
<feature type="domain" description="CRIB" evidence="2">
    <location>
        <begin position="119"/>
        <end position="132"/>
    </location>
</feature>